<accession>J7LJI4</accession>
<dbReference type="AlphaFoldDB" id="J7LJI4"/>
<dbReference type="KEGG" id="nal:B005_4176"/>
<feature type="compositionally biased region" description="Basic and acidic residues" evidence="1">
    <location>
        <begin position="17"/>
        <end position="39"/>
    </location>
</feature>
<evidence type="ECO:0000256" key="1">
    <source>
        <dbReference type="SAM" id="MobiDB-lite"/>
    </source>
</evidence>
<organism evidence="2 3">
    <name type="scientific">Nocardiopsis alba (strain ATCC BAA-2165 / BE74)</name>
    <dbReference type="NCBI Taxonomy" id="1205910"/>
    <lineage>
        <taxon>Bacteria</taxon>
        <taxon>Bacillati</taxon>
        <taxon>Actinomycetota</taxon>
        <taxon>Actinomycetes</taxon>
        <taxon>Streptosporangiales</taxon>
        <taxon>Nocardiopsidaceae</taxon>
        <taxon>Nocardiopsis</taxon>
    </lineage>
</organism>
<dbReference type="HOGENOM" id="CLU_3313517_0_0_11"/>
<dbReference type="Proteomes" id="UP000003779">
    <property type="component" value="Chromosome"/>
</dbReference>
<proteinExistence type="predicted"/>
<dbReference type="PATRIC" id="fig|1205910.3.peg.3954"/>
<dbReference type="EMBL" id="CP003788">
    <property type="protein sequence ID" value="AFR11124.1"/>
    <property type="molecule type" value="Genomic_DNA"/>
</dbReference>
<evidence type="ECO:0000313" key="3">
    <source>
        <dbReference type="Proteomes" id="UP000003779"/>
    </source>
</evidence>
<name>J7LJI4_NOCAA</name>
<gene>
    <name evidence="2" type="ordered locus">B005_4176</name>
</gene>
<feature type="region of interest" description="Disordered" evidence="1">
    <location>
        <begin position="1"/>
        <end position="39"/>
    </location>
</feature>
<evidence type="ECO:0000313" key="2">
    <source>
        <dbReference type="EMBL" id="AFR11124.1"/>
    </source>
</evidence>
<dbReference type="STRING" id="1205910.B005_4176"/>
<sequence>MTESHPPAQEAHMSEQQSKKDLPPEAMGNEKWHDTTDVV</sequence>
<reference evidence="2 3" key="1">
    <citation type="journal article" date="2012" name="J. Bacteriol.">
        <title>Whole-Genome Sequence of Nocardiopsis alba Strain ATCC BAA-2165, Associated with Honeybees.</title>
        <authorList>
            <person name="Qiao J."/>
            <person name="Chen L."/>
            <person name="Li Y."/>
            <person name="Wang J."/>
            <person name="Zhang W."/>
            <person name="Chen S."/>
        </authorList>
    </citation>
    <scope>NUCLEOTIDE SEQUENCE [LARGE SCALE GENOMIC DNA]</scope>
    <source>
        <strain evidence="3">ATCC BAA-2165 / BE74</strain>
    </source>
</reference>
<reference evidence="3" key="2">
    <citation type="submission" date="2012-08" db="EMBL/GenBank/DDBJ databases">
        <title>Whole-genome sequence of Nocardiopsis alba strain ATCC BAA-2165 associated with honeybees.</title>
        <authorList>
            <person name="Qiao J."/>
            <person name="Chen L."/>
            <person name="Li Y."/>
            <person name="Wang J."/>
            <person name="Zhang W."/>
            <person name="Chen S."/>
        </authorList>
    </citation>
    <scope>NUCLEOTIDE SEQUENCE [LARGE SCALE GENOMIC DNA]</scope>
    <source>
        <strain evidence="3">ATCC BAA-2165 / BE74</strain>
    </source>
</reference>
<protein>
    <submittedName>
        <fullName evidence="2">Uncharacterized protein</fullName>
    </submittedName>
</protein>